<name>A0AAD4Z7P0_PRUDU</name>
<evidence type="ECO:0000313" key="2">
    <source>
        <dbReference type="Proteomes" id="UP001054821"/>
    </source>
</evidence>
<organism evidence="1 2">
    <name type="scientific">Prunus dulcis</name>
    <name type="common">Almond</name>
    <name type="synonym">Amygdalus dulcis</name>
    <dbReference type="NCBI Taxonomy" id="3755"/>
    <lineage>
        <taxon>Eukaryota</taxon>
        <taxon>Viridiplantae</taxon>
        <taxon>Streptophyta</taxon>
        <taxon>Embryophyta</taxon>
        <taxon>Tracheophyta</taxon>
        <taxon>Spermatophyta</taxon>
        <taxon>Magnoliopsida</taxon>
        <taxon>eudicotyledons</taxon>
        <taxon>Gunneridae</taxon>
        <taxon>Pentapetalae</taxon>
        <taxon>rosids</taxon>
        <taxon>fabids</taxon>
        <taxon>Rosales</taxon>
        <taxon>Rosaceae</taxon>
        <taxon>Amygdaloideae</taxon>
        <taxon>Amygdaleae</taxon>
        <taxon>Prunus</taxon>
    </lineage>
</organism>
<reference evidence="1 2" key="1">
    <citation type="journal article" date="2022" name="G3 (Bethesda)">
        <title>Whole-genome sequence and methylome profiling of the almond [Prunus dulcis (Mill.) D.A. Webb] cultivar 'Nonpareil'.</title>
        <authorList>
            <person name="D'Amico-Willman K.M."/>
            <person name="Ouma W.Z."/>
            <person name="Meulia T."/>
            <person name="Sideli G.M."/>
            <person name="Gradziel T.M."/>
            <person name="Fresnedo-Ramirez J."/>
        </authorList>
    </citation>
    <scope>NUCLEOTIDE SEQUENCE [LARGE SCALE GENOMIC DNA]</scope>
    <source>
        <strain evidence="1">Clone GOH B32 T37-40</strain>
    </source>
</reference>
<dbReference type="AlphaFoldDB" id="A0AAD4Z7P0"/>
<evidence type="ECO:0000313" key="1">
    <source>
        <dbReference type="EMBL" id="KAI5334973.1"/>
    </source>
</evidence>
<keyword evidence="2" id="KW-1185">Reference proteome</keyword>
<dbReference type="EMBL" id="JAJFAZ020000004">
    <property type="protein sequence ID" value="KAI5334973.1"/>
    <property type="molecule type" value="Genomic_DNA"/>
</dbReference>
<accession>A0AAD4Z7P0</accession>
<sequence length="163" mass="17497">MAAGGGRSSSLNFGLNSVGFLHFPASTGGSGGWDWSGWKEEDGTVLLGPVPPQVVAGCGGSGPKTAAVNTKFPLRLLYCCSMSMAFKLGSNLELVTYVIQELGEVFELKDLGKLRYFLGLEVQYHSSGKVFVNQAKYARVSSKRQPWIHVSLATPLLNLIIKS</sequence>
<dbReference type="Proteomes" id="UP001054821">
    <property type="component" value="Chromosome 4"/>
</dbReference>
<evidence type="ECO:0008006" key="3">
    <source>
        <dbReference type="Google" id="ProtNLM"/>
    </source>
</evidence>
<gene>
    <name evidence="1" type="ORF">L3X38_025106</name>
</gene>
<protein>
    <recommendedName>
        <fullName evidence="3">Transposable element protein</fullName>
    </recommendedName>
</protein>
<comment type="caution">
    <text evidence="1">The sequence shown here is derived from an EMBL/GenBank/DDBJ whole genome shotgun (WGS) entry which is preliminary data.</text>
</comment>
<proteinExistence type="predicted"/>